<protein>
    <submittedName>
        <fullName evidence="3">Uncharacterized protein</fullName>
    </submittedName>
</protein>
<dbReference type="STRING" id="313595.P700755_000283"/>
<evidence type="ECO:0000259" key="2">
    <source>
        <dbReference type="Pfam" id="PF20732"/>
    </source>
</evidence>
<dbReference type="Gene3D" id="3.90.1150.140">
    <property type="match status" value="1"/>
</dbReference>
<dbReference type="KEGG" id="ptq:P700755_000283"/>
<name>K4IA67_PSYTT</name>
<dbReference type="HOGENOM" id="CLU_033227_1_0_10"/>
<keyword evidence="4" id="KW-1185">Reference proteome</keyword>
<feature type="domain" description="Peptidoglycan beta-N-acetylmuramidase NamZ C-terminal" evidence="2">
    <location>
        <begin position="233"/>
        <end position="335"/>
    </location>
</feature>
<dbReference type="PANTHER" id="PTHR42915:SF1">
    <property type="entry name" value="PEPTIDOGLYCAN BETA-N-ACETYLMURAMIDASE NAMZ"/>
    <property type="match status" value="1"/>
</dbReference>
<sequence>MKEVETRLDVVLSSPDIDTRSKKNVALFCQKALMVSDYSSAAENFRKLVGFRFINFFGFQRGFATDVHDNMIVFNYIENSHFNIPVYFLYSETPIPADDILEGIDHLFIDLQDMGCRMDTYNYTLSLLLYKCIDKNTEIIALDRPKLLNGIDIEGHILNLEFEFQIGRHALPARHALTIGEIALLHQKKRVQGKANLTVIKMQNWERNLFFEDTGLPWILPLSNLARAESTCTFPSTVFFEGTKLSESRGTKKALEIIEHPKNEPYSSYKNHLKSVFKNEKLRVFTWRPIIFLLTFQKYFGKVCGGFEIFVTDKTNFRPWRVAQLLIGELYPYLVNNFIEKHPPYKYNYAQN</sequence>
<dbReference type="InterPro" id="IPR048502">
    <property type="entry name" value="NamZ_N"/>
</dbReference>
<dbReference type="InterPro" id="IPR048503">
    <property type="entry name" value="NamZ_C"/>
</dbReference>
<proteinExistence type="predicted"/>
<gene>
    <name evidence="3" type="ordered locus">P700755_000283</name>
</gene>
<dbReference type="Proteomes" id="UP000008514">
    <property type="component" value="Chromosome"/>
</dbReference>
<dbReference type="PIRSF" id="PIRSF016719">
    <property type="entry name" value="UCP016719"/>
    <property type="match status" value="1"/>
</dbReference>
<dbReference type="RefSeq" id="WP_015022943.1">
    <property type="nucleotide sequence ID" value="NC_018721.1"/>
</dbReference>
<accession>K4IA67</accession>
<evidence type="ECO:0000259" key="1">
    <source>
        <dbReference type="Pfam" id="PF07075"/>
    </source>
</evidence>
<dbReference type="Pfam" id="PF20732">
    <property type="entry name" value="NamZ_C"/>
    <property type="match status" value="1"/>
</dbReference>
<dbReference type="eggNOG" id="COG3876">
    <property type="taxonomic scope" value="Bacteria"/>
</dbReference>
<dbReference type="PANTHER" id="PTHR42915">
    <property type="entry name" value="HYPOTHETICAL 460 KDA PROTEIN IN FEUA-SIGW INTERGENIC REGION [PRECURSOR]"/>
    <property type="match status" value="1"/>
</dbReference>
<dbReference type="AlphaFoldDB" id="K4IA67"/>
<feature type="domain" description="Peptidoglycan beta-N-acetylmuramidase NamZ N-terminal" evidence="1">
    <location>
        <begin position="25"/>
        <end position="227"/>
    </location>
</feature>
<evidence type="ECO:0000313" key="4">
    <source>
        <dbReference type="Proteomes" id="UP000008514"/>
    </source>
</evidence>
<dbReference type="GO" id="GO:0033922">
    <property type="term" value="F:peptidoglycan beta-N-acetylmuramidase activity"/>
    <property type="evidence" value="ECO:0007669"/>
    <property type="project" value="InterPro"/>
</dbReference>
<dbReference type="EMBL" id="CP003879">
    <property type="protein sequence ID" value="AFU67324.1"/>
    <property type="molecule type" value="Genomic_DNA"/>
</dbReference>
<reference evidence="3" key="1">
    <citation type="submission" date="2006-03" db="EMBL/GenBank/DDBJ databases">
        <authorList>
            <person name="Bowman J."/>
            <person name="Ferriera S."/>
            <person name="Johnson J."/>
            <person name="Kravitz S."/>
            <person name="Halpern A."/>
            <person name="Remington K."/>
            <person name="Beeson K."/>
            <person name="Tran B."/>
            <person name="Rogers Y.-H."/>
            <person name="Friedman R."/>
            <person name="Venter J.C."/>
        </authorList>
    </citation>
    <scope>NUCLEOTIDE SEQUENCE [LARGE SCALE GENOMIC DNA]</scope>
    <source>
        <strain evidence="3">ATCC 700755</strain>
    </source>
</reference>
<dbReference type="Pfam" id="PF07075">
    <property type="entry name" value="NamZ_N"/>
    <property type="match status" value="1"/>
</dbReference>
<organism evidence="3 4">
    <name type="scientific">Psychroflexus torquis (strain ATCC 700755 / CIP 106069 / ACAM 623)</name>
    <dbReference type="NCBI Taxonomy" id="313595"/>
    <lineage>
        <taxon>Bacteria</taxon>
        <taxon>Pseudomonadati</taxon>
        <taxon>Bacteroidota</taxon>
        <taxon>Flavobacteriia</taxon>
        <taxon>Flavobacteriales</taxon>
        <taxon>Flavobacteriaceae</taxon>
        <taxon>Psychroflexus</taxon>
    </lineage>
</organism>
<dbReference type="InterPro" id="IPR008302">
    <property type="entry name" value="NamZ"/>
</dbReference>
<evidence type="ECO:0000313" key="3">
    <source>
        <dbReference type="EMBL" id="AFU67324.1"/>
    </source>
</evidence>
<dbReference type="Gene3D" id="3.40.50.12170">
    <property type="entry name" value="Uncharacterised protein PF07075, DUF1343"/>
    <property type="match status" value="1"/>
</dbReference>
<reference evidence="3" key="2">
    <citation type="submission" date="2012-09" db="EMBL/GenBank/DDBJ databases">
        <title>The complete sequence of Psychroflexus torquis an extreme psychrophile from sea-ice that is stimulated by light.</title>
        <authorList>
            <person name="Feng S."/>
            <person name="Powell S.M."/>
            <person name="Bowman J.P."/>
        </authorList>
    </citation>
    <scope>NUCLEOTIDE SEQUENCE [LARGE SCALE GENOMIC DNA]</scope>
    <source>
        <strain evidence="3">ATCC 700755</strain>
    </source>
</reference>